<dbReference type="Gene3D" id="3.40.30.10">
    <property type="entry name" value="Glutaredoxin"/>
    <property type="match status" value="1"/>
</dbReference>
<dbReference type="PROSITE" id="PS00194">
    <property type="entry name" value="THIOREDOXIN_1"/>
    <property type="match status" value="1"/>
</dbReference>
<dbReference type="AlphaFoldDB" id="A0A3B1CWB8"/>
<gene>
    <name evidence="6" type="ORF">MNBD_NITROSPIRAE01-2340</name>
</gene>
<evidence type="ECO:0000313" key="6">
    <source>
        <dbReference type="EMBL" id="VAX28174.1"/>
    </source>
</evidence>
<sequence length="109" mass="12097">MGSAVNITTESWDKEVIKSDLPVMVDFWAPWCGPCKMIAPTIEELAGEYDGQLKVCKINTDENPEVSSQNQIMGIPSLLFFKDGKLFDKIVGAASKKQFKEKIDAILSK</sequence>
<proteinExistence type="predicted"/>
<name>A0A3B1CWB8_9ZZZZ</name>
<reference evidence="6" key="1">
    <citation type="submission" date="2018-06" db="EMBL/GenBank/DDBJ databases">
        <authorList>
            <person name="Zhirakovskaya E."/>
        </authorList>
    </citation>
    <scope>NUCLEOTIDE SEQUENCE</scope>
</reference>
<dbReference type="FunFam" id="3.40.30.10:FF:000001">
    <property type="entry name" value="Thioredoxin"/>
    <property type="match status" value="1"/>
</dbReference>
<dbReference type="GO" id="GO:0045454">
    <property type="term" value="P:cell redox homeostasis"/>
    <property type="evidence" value="ECO:0007669"/>
    <property type="project" value="TreeGrafter"/>
</dbReference>
<dbReference type="InterPro" id="IPR013766">
    <property type="entry name" value="Thioredoxin_domain"/>
</dbReference>
<accession>A0A3B1CWB8</accession>
<dbReference type="NCBIfam" id="TIGR01068">
    <property type="entry name" value="thioredoxin"/>
    <property type="match status" value="1"/>
</dbReference>
<dbReference type="InterPro" id="IPR005746">
    <property type="entry name" value="Thioredoxin"/>
</dbReference>
<dbReference type="PANTHER" id="PTHR45663">
    <property type="entry name" value="GEO12009P1"/>
    <property type="match status" value="1"/>
</dbReference>
<dbReference type="PIRSF" id="PIRSF000077">
    <property type="entry name" value="Thioredoxin"/>
    <property type="match status" value="1"/>
</dbReference>
<evidence type="ECO:0000256" key="1">
    <source>
        <dbReference type="ARBA" id="ARBA00022448"/>
    </source>
</evidence>
<dbReference type="EMBL" id="UOGF01000035">
    <property type="protein sequence ID" value="VAX28174.1"/>
    <property type="molecule type" value="Genomic_DNA"/>
</dbReference>
<evidence type="ECO:0000256" key="2">
    <source>
        <dbReference type="ARBA" id="ARBA00022982"/>
    </source>
</evidence>
<evidence type="ECO:0000256" key="4">
    <source>
        <dbReference type="ARBA" id="ARBA00023284"/>
    </source>
</evidence>
<dbReference type="PROSITE" id="PS51352">
    <property type="entry name" value="THIOREDOXIN_2"/>
    <property type="match status" value="1"/>
</dbReference>
<keyword evidence="2" id="KW-0249">Electron transport</keyword>
<dbReference type="PRINTS" id="PR00421">
    <property type="entry name" value="THIOREDOXIN"/>
</dbReference>
<dbReference type="CDD" id="cd02947">
    <property type="entry name" value="TRX_family"/>
    <property type="match status" value="1"/>
</dbReference>
<keyword evidence="3" id="KW-1015">Disulfide bond</keyword>
<dbReference type="InterPro" id="IPR017937">
    <property type="entry name" value="Thioredoxin_CS"/>
</dbReference>
<organism evidence="6">
    <name type="scientific">hydrothermal vent metagenome</name>
    <dbReference type="NCBI Taxonomy" id="652676"/>
    <lineage>
        <taxon>unclassified sequences</taxon>
        <taxon>metagenomes</taxon>
        <taxon>ecological metagenomes</taxon>
    </lineage>
</organism>
<dbReference type="InterPro" id="IPR036249">
    <property type="entry name" value="Thioredoxin-like_sf"/>
</dbReference>
<keyword evidence="1" id="KW-0813">Transport</keyword>
<dbReference type="PANTHER" id="PTHR45663:SF11">
    <property type="entry name" value="GEO12009P1"/>
    <property type="match status" value="1"/>
</dbReference>
<keyword evidence="4" id="KW-0676">Redox-active center</keyword>
<protein>
    <submittedName>
        <fullName evidence="6">Thioredoxin</fullName>
    </submittedName>
</protein>
<dbReference type="SUPFAM" id="SSF52833">
    <property type="entry name" value="Thioredoxin-like"/>
    <property type="match status" value="1"/>
</dbReference>
<feature type="domain" description="Thioredoxin" evidence="5">
    <location>
        <begin position="1"/>
        <end position="108"/>
    </location>
</feature>
<evidence type="ECO:0000256" key="3">
    <source>
        <dbReference type="ARBA" id="ARBA00023157"/>
    </source>
</evidence>
<dbReference type="Pfam" id="PF00085">
    <property type="entry name" value="Thioredoxin"/>
    <property type="match status" value="1"/>
</dbReference>
<dbReference type="GO" id="GO:0005829">
    <property type="term" value="C:cytosol"/>
    <property type="evidence" value="ECO:0007669"/>
    <property type="project" value="TreeGrafter"/>
</dbReference>
<dbReference type="GO" id="GO:0015035">
    <property type="term" value="F:protein-disulfide reductase activity"/>
    <property type="evidence" value="ECO:0007669"/>
    <property type="project" value="InterPro"/>
</dbReference>
<evidence type="ECO:0000259" key="5">
    <source>
        <dbReference type="PROSITE" id="PS51352"/>
    </source>
</evidence>